<feature type="chain" id="PRO_5045933822" evidence="6">
    <location>
        <begin position="24"/>
        <end position="244"/>
    </location>
</feature>
<dbReference type="InterPro" id="IPR011250">
    <property type="entry name" value="OMP/PagP_B-barrel"/>
</dbReference>
<evidence type="ECO:0000313" key="9">
    <source>
        <dbReference type="Proteomes" id="UP000596157"/>
    </source>
</evidence>
<gene>
    <name evidence="8" type="ORF">JI723_17290</name>
</gene>
<dbReference type="SUPFAM" id="SSF56925">
    <property type="entry name" value="OMPA-like"/>
    <property type="match status" value="1"/>
</dbReference>
<keyword evidence="4 6" id="KW-0732">Signal</keyword>
<dbReference type="InterPro" id="IPR027385">
    <property type="entry name" value="Beta-barrel_OMP"/>
</dbReference>
<keyword evidence="3" id="KW-0812">Transmembrane</keyword>
<keyword evidence="9" id="KW-1185">Reference proteome</keyword>
<evidence type="ECO:0000256" key="4">
    <source>
        <dbReference type="ARBA" id="ARBA00022729"/>
    </source>
</evidence>
<evidence type="ECO:0000256" key="3">
    <source>
        <dbReference type="ARBA" id="ARBA00022692"/>
    </source>
</evidence>
<sequence length="244" mass="27053">MGLPKSTLGLAVTAILFSHIAHANNGVYITGKLGSSIVQLSDQKWISEDGLDETYHGGNKTKGVFGGGISVGYDFYDMFSLPIRTEFDITMRDKASSHYNLATSSYGTPGSHGYWDPDDAKNDITLNTFMANSYYDFRNSSAFTPYISLGLGIASLKHKTTYEYTEIPYSPDVSDVDSYSKSKTAINFAWSFGVGTQYTFNENLALDLSYRYLDAGKSDISYIESKSKIKVKTNDIMLGIIYRF</sequence>
<protein>
    <submittedName>
        <fullName evidence="8">Porin family protein</fullName>
    </submittedName>
</protein>
<dbReference type="PANTHER" id="PTHR35892">
    <property type="entry name" value="OUTER MEMBRANE PROTEIN PAGN-RELATED"/>
    <property type="match status" value="1"/>
</dbReference>
<reference evidence="9" key="1">
    <citation type="submission" date="2021-01" db="EMBL/GenBank/DDBJ databases">
        <title>Providencia vermicola LLDRA6, a soil-borne Mn(II)-oxidizing bacterium, exploits a strategy of superoxide production coupled to hydrogen peroxide consumption to generate Mn oxides, as revealed by transcriptional up-regulation of genes for phenylacetic acid catabolism.</title>
        <authorList>
            <person name="Chen S."/>
            <person name="Ding Z."/>
            <person name="Chen J."/>
            <person name="Luo J."/>
            <person name="Ruan X."/>
            <person name="Li Z."/>
            <person name="Liao F."/>
            <person name="He J."/>
            <person name="Li D."/>
        </authorList>
    </citation>
    <scope>NUCLEOTIDE SEQUENCE [LARGE SCALE GENOMIC DNA]</scope>
    <source>
        <strain evidence="9">LLDRA6</strain>
    </source>
</reference>
<name>A0ABX7AE23_9GAMM</name>
<proteinExistence type="predicted"/>
<evidence type="ECO:0000313" key="8">
    <source>
        <dbReference type="EMBL" id="QQO61967.1"/>
    </source>
</evidence>
<feature type="signal peptide" evidence="6">
    <location>
        <begin position="1"/>
        <end position="23"/>
    </location>
</feature>
<comment type="subcellular location">
    <subcellularLocation>
        <location evidence="1">Cell outer membrane</location>
        <topology evidence="1">Multi-pass membrane protein</topology>
    </subcellularLocation>
</comment>
<dbReference type="GeneID" id="92280509"/>
<keyword evidence="5" id="KW-0472">Membrane</keyword>
<accession>A0ABX7AE23</accession>
<evidence type="ECO:0000256" key="5">
    <source>
        <dbReference type="ARBA" id="ARBA00023136"/>
    </source>
</evidence>
<dbReference type="PANTHER" id="PTHR35892:SF2">
    <property type="entry name" value="OUTER MEMBRANE PROTEIN PAGN"/>
    <property type="match status" value="1"/>
</dbReference>
<keyword evidence="2" id="KW-1134">Transmembrane beta strand</keyword>
<dbReference type="Gene3D" id="2.40.160.20">
    <property type="match status" value="1"/>
</dbReference>
<evidence type="ECO:0000259" key="7">
    <source>
        <dbReference type="Pfam" id="PF13505"/>
    </source>
</evidence>
<evidence type="ECO:0000256" key="6">
    <source>
        <dbReference type="SAM" id="SignalP"/>
    </source>
</evidence>
<feature type="domain" description="Outer membrane protein beta-barrel" evidence="7">
    <location>
        <begin position="11"/>
        <end position="244"/>
    </location>
</feature>
<dbReference type="EMBL" id="CP067099">
    <property type="protein sequence ID" value="QQO61967.1"/>
    <property type="molecule type" value="Genomic_DNA"/>
</dbReference>
<dbReference type="Proteomes" id="UP000596157">
    <property type="component" value="Chromosome"/>
</dbReference>
<evidence type="ECO:0000256" key="1">
    <source>
        <dbReference type="ARBA" id="ARBA00004571"/>
    </source>
</evidence>
<dbReference type="RefSeq" id="WP_319067135.1">
    <property type="nucleotide sequence ID" value="NZ_CP067099.1"/>
</dbReference>
<evidence type="ECO:0000256" key="2">
    <source>
        <dbReference type="ARBA" id="ARBA00022452"/>
    </source>
</evidence>
<dbReference type="InterPro" id="IPR051723">
    <property type="entry name" value="Bact_OM_Invasion-Related"/>
</dbReference>
<organism evidence="8 9">
    <name type="scientific">Providencia manganoxydans</name>
    <dbReference type="NCBI Taxonomy" id="2923283"/>
    <lineage>
        <taxon>Bacteria</taxon>
        <taxon>Pseudomonadati</taxon>
        <taxon>Pseudomonadota</taxon>
        <taxon>Gammaproteobacteria</taxon>
        <taxon>Enterobacterales</taxon>
        <taxon>Morganellaceae</taxon>
        <taxon>Providencia</taxon>
    </lineage>
</organism>
<dbReference type="Pfam" id="PF13505">
    <property type="entry name" value="OMP_b-brl"/>
    <property type="match status" value="1"/>
</dbReference>